<proteinExistence type="inferred from homology"/>
<keyword evidence="2" id="KW-1133">Transmembrane helix</keyword>
<sequence length="180" mass="19120">MTMMITKFLIAFLFFSLLVLQLAEADRDTVSSNLVASSPPEKIDCGGACKARCQLSSRPRLCNRACGTCCSRCSCVPPGTAAMAIFKTLAAVLLVAIFFNLAVSDMVIKNLVETDPPPQIDCASACAARCQLSSRPNLCHRACGTCCARCSCVPPGTSGNYDACPCYGNMTTHHGQHKCP</sequence>
<gene>
    <name evidence="4" type="ORF">DKX38_008583</name>
</gene>
<dbReference type="EMBL" id="VDCV01000005">
    <property type="protein sequence ID" value="KAB5557674.1"/>
    <property type="molecule type" value="Genomic_DNA"/>
</dbReference>
<evidence type="ECO:0000256" key="3">
    <source>
        <dbReference type="SAM" id="SignalP"/>
    </source>
</evidence>
<keyword evidence="2" id="KW-0472">Membrane</keyword>
<organism evidence="4 5">
    <name type="scientific">Salix brachista</name>
    <dbReference type="NCBI Taxonomy" id="2182728"/>
    <lineage>
        <taxon>Eukaryota</taxon>
        <taxon>Viridiplantae</taxon>
        <taxon>Streptophyta</taxon>
        <taxon>Embryophyta</taxon>
        <taxon>Tracheophyta</taxon>
        <taxon>Spermatophyta</taxon>
        <taxon>Magnoliopsida</taxon>
        <taxon>eudicotyledons</taxon>
        <taxon>Gunneridae</taxon>
        <taxon>Pentapetalae</taxon>
        <taxon>rosids</taxon>
        <taxon>fabids</taxon>
        <taxon>Malpighiales</taxon>
        <taxon>Salicaceae</taxon>
        <taxon>Saliceae</taxon>
        <taxon>Salix</taxon>
    </lineage>
</organism>
<dbReference type="AlphaFoldDB" id="A0A5N5MRF2"/>
<evidence type="ECO:0000313" key="4">
    <source>
        <dbReference type="EMBL" id="KAB5557674.1"/>
    </source>
</evidence>
<comment type="caution">
    <text evidence="4">The sequence shown here is derived from an EMBL/GenBank/DDBJ whole genome shotgun (WGS) entry which is preliminary data.</text>
</comment>
<feature type="chain" id="PRO_5024299557" evidence="3">
    <location>
        <begin position="26"/>
        <end position="180"/>
    </location>
</feature>
<accession>A0A5N5MRF2</accession>
<keyword evidence="5" id="KW-1185">Reference proteome</keyword>
<keyword evidence="3" id="KW-0732">Signal</keyword>
<dbReference type="Proteomes" id="UP000326939">
    <property type="component" value="Chromosome 5"/>
</dbReference>
<dbReference type="Pfam" id="PF02704">
    <property type="entry name" value="GASA"/>
    <property type="match status" value="2"/>
</dbReference>
<comment type="similarity">
    <text evidence="1">Belongs to the GASA family.</text>
</comment>
<evidence type="ECO:0000256" key="2">
    <source>
        <dbReference type="SAM" id="Phobius"/>
    </source>
</evidence>
<evidence type="ECO:0000256" key="1">
    <source>
        <dbReference type="ARBA" id="ARBA00010582"/>
    </source>
</evidence>
<evidence type="ECO:0000313" key="5">
    <source>
        <dbReference type="Proteomes" id="UP000326939"/>
    </source>
</evidence>
<dbReference type="PANTHER" id="PTHR23201:SF2">
    <property type="entry name" value="GIBBERELLIN-REGULATED PROTEIN 1-RELATED"/>
    <property type="match status" value="1"/>
</dbReference>
<dbReference type="InterPro" id="IPR003854">
    <property type="entry name" value="GASA"/>
</dbReference>
<dbReference type="PANTHER" id="PTHR23201">
    <property type="entry name" value="EXTENSIN, PROLINE-RICH PROTEIN"/>
    <property type="match status" value="1"/>
</dbReference>
<name>A0A5N5MRF2_9ROSI</name>
<reference evidence="5" key="1">
    <citation type="journal article" date="2019" name="Gigascience">
        <title>De novo genome assembly of the endangered Acer yangbiense, a plant species with extremely small populations endemic to Yunnan Province, China.</title>
        <authorList>
            <person name="Yang J."/>
            <person name="Wariss H.M."/>
            <person name="Tao L."/>
            <person name="Zhang R."/>
            <person name="Yun Q."/>
            <person name="Hollingsworth P."/>
            <person name="Dao Z."/>
            <person name="Luo G."/>
            <person name="Guo H."/>
            <person name="Ma Y."/>
            <person name="Sun W."/>
        </authorList>
    </citation>
    <scope>NUCLEOTIDE SEQUENCE [LARGE SCALE GENOMIC DNA]</scope>
    <source>
        <strain evidence="5">cv. br00</strain>
    </source>
</reference>
<feature type="signal peptide" evidence="3">
    <location>
        <begin position="1"/>
        <end position="25"/>
    </location>
</feature>
<keyword evidence="2" id="KW-0812">Transmembrane</keyword>
<feature type="transmembrane region" description="Helical" evidence="2">
    <location>
        <begin position="84"/>
        <end position="103"/>
    </location>
</feature>
<protein>
    <submittedName>
        <fullName evidence="4">Uncharacterized protein</fullName>
    </submittedName>
</protein>